<dbReference type="InterPro" id="IPR036388">
    <property type="entry name" value="WH-like_DNA-bd_sf"/>
</dbReference>
<dbReference type="RefSeq" id="WP_260698084.1">
    <property type="nucleotide sequence ID" value="NZ_JACHEB010000003.1"/>
</dbReference>
<keyword evidence="2 5" id="KW-0238">DNA-binding</keyword>
<proteinExistence type="predicted"/>
<dbReference type="PANTHER" id="PTHR42756:SF1">
    <property type="entry name" value="TRANSCRIPTIONAL REPRESSOR OF EMRAB OPERON"/>
    <property type="match status" value="1"/>
</dbReference>
<sequence length="134" mass="14998">MISRTYDTFLAPCNISIGQFGLLATLAACKEIPLAKLAEMMQMDRTTLTRNLLPLEKLGYIKSKHSEDRRLRALSLSASGKDALSKAKPRWREAQRSLEDQLGSTNVALLNRVLDFTVTQFPATTASRIRTERS</sequence>
<dbReference type="GO" id="GO:0003677">
    <property type="term" value="F:DNA binding"/>
    <property type="evidence" value="ECO:0007669"/>
    <property type="project" value="UniProtKB-KW"/>
</dbReference>
<evidence type="ECO:0000313" key="6">
    <source>
        <dbReference type="Proteomes" id="UP000535182"/>
    </source>
</evidence>
<keyword evidence="1" id="KW-0805">Transcription regulation</keyword>
<keyword evidence="6" id="KW-1185">Reference proteome</keyword>
<dbReference type="AlphaFoldDB" id="A0A9X0QCI1"/>
<accession>A0A9X0QCI1</accession>
<evidence type="ECO:0000256" key="1">
    <source>
        <dbReference type="ARBA" id="ARBA00023015"/>
    </source>
</evidence>
<dbReference type="SUPFAM" id="SSF46785">
    <property type="entry name" value="Winged helix' DNA-binding domain"/>
    <property type="match status" value="1"/>
</dbReference>
<keyword evidence="3" id="KW-0804">Transcription</keyword>
<evidence type="ECO:0000256" key="3">
    <source>
        <dbReference type="ARBA" id="ARBA00023163"/>
    </source>
</evidence>
<dbReference type="InterPro" id="IPR000835">
    <property type="entry name" value="HTH_MarR-typ"/>
</dbReference>
<protein>
    <submittedName>
        <fullName evidence="5">DNA-binding MarR family transcriptional regulator</fullName>
    </submittedName>
</protein>
<dbReference type="Pfam" id="PF01047">
    <property type="entry name" value="MarR"/>
    <property type="match status" value="1"/>
</dbReference>
<reference evidence="5 6" key="1">
    <citation type="submission" date="2020-08" db="EMBL/GenBank/DDBJ databases">
        <title>Genomic Encyclopedia of Type Strains, Phase IV (KMG-V): Genome sequencing to study the core and pangenomes of soil and plant-associated prokaryotes.</title>
        <authorList>
            <person name="Whitman W."/>
        </authorList>
    </citation>
    <scope>NUCLEOTIDE SEQUENCE [LARGE SCALE GENOMIC DNA]</scope>
    <source>
        <strain evidence="5 6">X5P2</strain>
    </source>
</reference>
<dbReference type="GO" id="GO:0003700">
    <property type="term" value="F:DNA-binding transcription factor activity"/>
    <property type="evidence" value="ECO:0007669"/>
    <property type="project" value="InterPro"/>
</dbReference>
<dbReference type="SMART" id="SM00347">
    <property type="entry name" value="HTH_MARR"/>
    <property type="match status" value="1"/>
</dbReference>
<dbReference type="Gene3D" id="1.10.10.10">
    <property type="entry name" value="Winged helix-like DNA-binding domain superfamily/Winged helix DNA-binding domain"/>
    <property type="match status" value="1"/>
</dbReference>
<dbReference type="Proteomes" id="UP000535182">
    <property type="component" value="Unassembled WGS sequence"/>
</dbReference>
<dbReference type="InterPro" id="IPR036390">
    <property type="entry name" value="WH_DNA-bd_sf"/>
</dbReference>
<organism evidence="5 6">
    <name type="scientific">Tunturiibacter gelidiferens</name>
    <dbReference type="NCBI Taxonomy" id="3069689"/>
    <lineage>
        <taxon>Bacteria</taxon>
        <taxon>Pseudomonadati</taxon>
        <taxon>Acidobacteriota</taxon>
        <taxon>Terriglobia</taxon>
        <taxon>Terriglobales</taxon>
        <taxon>Acidobacteriaceae</taxon>
        <taxon>Tunturiibacter</taxon>
    </lineage>
</organism>
<evidence type="ECO:0000259" key="4">
    <source>
        <dbReference type="PROSITE" id="PS50995"/>
    </source>
</evidence>
<gene>
    <name evidence="5" type="ORF">HDF14_001419</name>
</gene>
<dbReference type="PROSITE" id="PS51257">
    <property type="entry name" value="PROKAR_LIPOPROTEIN"/>
    <property type="match status" value="1"/>
</dbReference>
<comment type="caution">
    <text evidence="5">The sequence shown here is derived from an EMBL/GenBank/DDBJ whole genome shotgun (WGS) entry which is preliminary data.</text>
</comment>
<name>A0A9X0QCI1_9BACT</name>
<dbReference type="PANTHER" id="PTHR42756">
    <property type="entry name" value="TRANSCRIPTIONAL REGULATOR, MARR"/>
    <property type="match status" value="1"/>
</dbReference>
<feature type="domain" description="HTH marR-type" evidence="4">
    <location>
        <begin position="1"/>
        <end position="119"/>
    </location>
</feature>
<evidence type="ECO:0000256" key="2">
    <source>
        <dbReference type="ARBA" id="ARBA00023125"/>
    </source>
</evidence>
<evidence type="ECO:0000313" key="5">
    <source>
        <dbReference type="EMBL" id="MBB5327813.1"/>
    </source>
</evidence>
<dbReference type="EMBL" id="JACHEB010000003">
    <property type="protein sequence ID" value="MBB5327813.1"/>
    <property type="molecule type" value="Genomic_DNA"/>
</dbReference>
<dbReference type="PROSITE" id="PS50995">
    <property type="entry name" value="HTH_MARR_2"/>
    <property type="match status" value="1"/>
</dbReference>